<dbReference type="Pfam" id="PF00496">
    <property type="entry name" value="SBP_bac_5"/>
    <property type="match status" value="1"/>
</dbReference>
<dbReference type="CDD" id="cd08503">
    <property type="entry name" value="PBP2_NikA_DppA_OppA_like_17"/>
    <property type="match status" value="1"/>
</dbReference>
<evidence type="ECO:0000256" key="1">
    <source>
        <dbReference type="ARBA" id="ARBA00004418"/>
    </source>
</evidence>
<dbReference type="InterPro" id="IPR039424">
    <property type="entry name" value="SBP_5"/>
</dbReference>
<dbReference type="STRING" id="391595.RLO149_c034900"/>
<gene>
    <name evidence="6" type="ordered locus">RLO149_c034900</name>
</gene>
<dbReference type="RefSeq" id="WP_013963323.1">
    <property type="nucleotide sequence ID" value="NC_015730.1"/>
</dbReference>
<proteinExistence type="inferred from homology"/>
<protein>
    <submittedName>
        <fullName evidence="6">ABC transporter extracellular solute-binding protein</fullName>
    </submittedName>
</protein>
<evidence type="ECO:0000259" key="5">
    <source>
        <dbReference type="Pfam" id="PF00496"/>
    </source>
</evidence>
<evidence type="ECO:0000256" key="4">
    <source>
        <dbReference type="ARBA" id="ARBA00022729"/>
    </source>
</evidence>
<dbReference type="InterPro" id="IPR030678">
    <property type="entry name" value="Peptide/Ni-bd"/>
</dbReference>
<dbReference type="OrthoDB" id="9803988at2"/>
<dbReference type="Gene3D" id="3.10.105.10">
    <property type="entry name" value="Dipeptide-binding Protein, Domain 3"/>
    <property type="match status" value="1"/>
</dbReference>
<keyword evidence="7" id="KW-1185">Reference proteome</keyword>
<sequence length="553" mass="60941">MTFFTSTGKPLPRSVLDSAAKSGNDAVSRREFLALASAFGATSATAYAMLGLSAPKAHAAAHTMGGTVRIQQEVRALKDPRTYDWSQIANFSRGWLEYLVHYENDGTFTGKLLESWEINDDATVYTLNVRQGVKWNDGSDFTAEDVARNIIGWCDKSLEGNSMAGRFATLIDPNTEKAIDGAVEVVDSHTVRLNLPTADISLIPGMADYPAAIIPEGFSAETMLDNPIGTGPYLPESLEVGVKAVLVRNEGHTWWNAGNGAWLDRVEYIDYGTDPSAFVAAAEAEEIDMTYSIEGDFIDVFDTLDGWQNNAVVTGATIVIRPNQLAEVDGIKPYEDKRVRQAISMAVDNAILLELGAAGRGEVAENHHVGPMHPEYAELPPRKYDPAAAKALMDEAGMGDFEHELFSIDDAWRKDTTDAVAAQLRDAGISVKRTILPGSTFWNDWTKYPFSSTNWNHRPLGVQIWALAYRSGEAWNEFGWANDEFDAILTKALATPDLEARRALMMKGQAIVQDEGVTIQPYWRSLYNHTREGLVGGEHHISFEIRPEQMAWT</sequence>
<comment type="similarity">
    <text evidence="2">Belongs to the bacterial solute-binding protein 5 family.</text>
</comment>
<dbReference type="InterPro" id="IPR006311">
    <property type="entry name" value="TAT_signal"/>
</dbReference>
<name>F7ZA84_ROSLO</name>
<dbReference type="Proteomes" id="UP000001353">
    <property type="component" value="Chromosome"/>
</dbReference>
<dbReference type="InterPro" id="IPR000914">
    <property type="entry name" value="SBP_5_dom"/>
</dbReference>
<keyword evidence="4" id="KW-0732">Signal</keyword>
<comment type="subcellular location">
    <subcellularLocation>
        <location evidence="1">Periplasm</location>
    </subcellularLocation>
</comment>
<keyword evidence="3" id="KW-0813">Transport</keyword>
<evidence type="ECO:0000256" key="2">
    <source>
        <dbReference type="ARBA" id="ARBA00005695"/>
    </source>
</evidence>
<dbReference type="GO" id="GO:0030288">
    <property type="term" value="C:outer membrane-bounded periplasmic space"/>
    <property type="evidence" value="ECO:0007669"/>
    <property type="project" value="UniProtKB-ARBA"/>
</dbReference>
<accession>F7ZA84</accession>
<evidence type="ECO:0000313" key="6">
    <source>
        <dbReference type="EMBL" id="AEI95431.1"/>
    </source>
</evidence>
<dbReference type="Gene3D" id="3.40.190.10">
    <property type="entry name" value="Periplasmic binding protein-like II"/>
    <property type="match status" value="1"/>
</dbReference>
<dbReference type="HOGENOM" id="CLU_017028_7_4_5"/>
<dbReference type="GO" id="GO:1904680">
    <property type="term" value="F:peptide transmembrane transporter activity"/>
    <property type="evidence" value="ECO:0007669"/>
    <property type="project" value="TreeGrafter"/>
</dbReference>
<dbReference type="PIRSF" id="PIRSF002741">
    <property type="entry name" value="MppA"/>
    <property type="match status" value="1"/>
</dbReference>
<organism evidence="6 7">
    <name type="scientific">Roseobacter litoralis (strain ATCC 49566 / DSM 6996 / JCM 21268 / NBRC 15278 / OCh 149)</name>
    <dbReference type="NCBI Taxonomy" id="391595"/>
    <lineage>
        <taxon>Bacteria</taxon>
        <taxon>Pseudomonadati</taxon>
        <taxon>Pseudomonadota</taxon>
        <taxon>Alphaproteobacteria</taxon>
        <taxon>Rhodobacterales</taxon>
        <taxon>Roseobacteraceae</taxon>
        <taxon>Roseobacter</taxon>
    </lineage>
</organism>
<dbReference type="AlphaFoldDB" id="F7ZA84"/>
<dbReference type="PROSITE" id="PS51318">
    <property type="entry name" value="TAT"/>
    <property type="match status" value="1"/>
</dbReference>
<dbReference type="eggNOG" id="COG0747">
    <property type="taxonomic scope" value="Bacteria"/>
</dbReference>
<dbReference type="PANTHER" id="PTHR30290:SF10">
    <property type="entry name" value="PERIPLASMIC OLIGOPEPTIDE-BINDING PROTEIN-RELATED"/>
    <property type="match status" value="1"/>
</dbReference>
<evidence type="ECO:0000256" key="3">
    <source>
        <dbReference type="ARBA" id="ARBA00022448"/>
    </source>
</evidence>
<reference evidence="6 7" key="1">
    <citation type="journal article" date="2011" name="BMC Genomics">
        <title>Comparative genome analysis and genome-guided physiological analysis of Roseobacter litoralis.</title>
        <authorList>
            <person name="Kalhoefer D."/>
            <person name="Thole S."/>
            <person name="Voget S."/>
            <person name="Lehmann R."/>
            <person name="Liesegang H."/>
            <person name="Wollher A."/>
            <person name="Daniel R."/>
            <person name="Simon M."/>
            <person name="Brinkhoff T."/>
        </authorList>
    </citation>
    <scope>NUCLEOTIDE SEQUENCE [LARGE SCALE GENOMIC DNA]</scope>
    <source>
        <strain evidence="7">ATCC 49566 / DSM 6996 / JCM 21268 / NBRC 15278 / OCh 149</strain>
    </source>
</reference>
<dbReference type="GO" id="GO:0043190">
    <property type="term" value="C:ATP-binding cassette (ABC) transporter complex"/>
    <property type="evidence" value="ECO:0007669"/>
    <property type="project" value="InterPro"/>
</dbReference>
<evidence type="ECO:0000313" key="7">
    <source>
        <dbReference type="Proteomes" id="UP000001353"/>
    </source>
</evidence>
<feature type="domain" description="Solute-binding protein family 5" evidence="5">
    <location>
        <begin position="108"/>
        <end position="457"/>
    </location>
</feature>
<dbReference type="SUPFAM" id="SSF53850">
    <property type="entry name" value="Periplasmic binding protein-like II"/>
    <property type="match status" value="1"/>
</dbReference>
<dbReference type="EMBL" id="CP002623">
    <property type="protein sequence ID" value="AEI95431.1"/>
    <property type="molecule type" value="Genomic_DNA"/>
</dbReference>
<dbReference type="GO" id="GO:0015833">
    <property type="term" value="P:peptide transport"/>
    <property type="evidence" value="ECO:0007669"/>
    <property type="project" value="TreeGrafter"/>
</dbReference>
<dbReference type="KEGG" id="rli:RLO149_c034900"/>
<dbReference type="PANTHER" id="PTHR30290">
    <property type="entry name" value="PERIPLASMIC BINDING COMPONENT OF ABC TRANSPORTER"/>
    <property type="match status" value="1"/>
</dbReference>